<sequence length="109" mass="12427">MDFQQWLKDGAVNFSQAIEFFTALRRLGKKAWLIEYEGQGHGVFGKAAIDYSIRQRQFFDHYLMDKPSPVWMTRSVPAARKGIDTGLEYDMETKTPGPGLTNDGKPIIK</sequence>
<protein>
    <recommendedName>
        <fullName evidence="4">Prolyl oligopeptidase family protein</fullName>
    </recommendedName>
</protein>
<organism evidence="2 3">
    <name type="scientific">Chitinophaga ginsengisoli</name>
    <dbReference type="NCBI Taxonomy" id="363837"/>
    <lineage>
        <taxon>Bacteria</taxon>
        <taxon>Pseudomonadati</taxon>
        <taxon>Bacteroidota</taxon>
        <taxon>Chitinophagia</taxon>
        <taxon>Chitinophagales</taxon>
        <taxon>Chitinophagaceae</taxon>
        <taxon>Chitinophaga</taxon>
    </lineage>
</organism>
<dbReference type="InterPro" id="IPR029058">
    <property type="entry name" value="AB_hydrolase_fold"/>
</dbReference>
<comment type="caution">
    <text evidence="2">The sequence shown here is derived from an EMBL/GenBank/DDBJ whole genome shotgun (WGS) entry which is preliminary data.</text>
</comment>
<evidence type="ECO:0000313" key="3">
    <source>
        <dbReference type="Proteomes" id="UP000240978"/>
    </source>
</evidence>
<evidence type="ECO:0008006" key="4">
    <source>
        <dbReference type="Google" id="ProtNLM"/>
    </source>
</evidence>
<dbReference type="Gene3D" id="3.40.50.1820">
    <property type="entry name" value="alpha/beta hydrolase"/>
    <property type="match status" value="1"/>
</dbReference>
<proteinExistence type="predicted"/>
<dbReference type="AlphaFoldDB" id="A0A2P8GQ57"/>
<feature type="region of interest" description="Disordered" evidence="1">
    <location>
        <begin position="87"/>
        <end position="109"/>
    </location>
</feature>
<accession>A0A2P8GQ57</accession>
<name>A0A2P8GQ57_9BACT</name>
<gene>
    <name evidence="2" type="ORF">CLV42_101862</name>
</gene>
<dbReference type="EMBL" id="PYGK01000001">
    <property type="protein sequence ID" value="PSL36093.1"/>
    <property type="molecule type" value="Genomic_DNA"/>
</dbReference>
<evidence type="ECO:0000313" key="2">
    <source>
        <dbReference type="EMBL" id="PSL36093.1"/>
    </source>
</evidence>
<keyword evidence="3" id="KW-1185">Reference proteome</keyword>
<reference evidence="2 3" key="1">
    <citation type="submission" date="2018-03" db="EMBL/GenBank/DDBJ databases">
        <title>Genomic Encyclopedia of Archaeal and Bacterial Type Strains, Phase II (KMG-II): from individual species to whole genera.</title>
        <authorList>
            <person name="Goeker M."/>
        </authorList>
    </citation>
    <scope>NUCLEOTIDE SEQUENCE [LARGE SCALE GENOMIC DNA]</scope>
    <source>
        <strain evidence="2 3">DSM 18107</strain>
    </source>
</reference>
<dbReference type="Proteomes" id="UP000240978">
    <property type="component" value="Unassembled WGS sequence"/>
</dbReference>
<dbReference type="RefSeq" id="WP_106600614.1">
    <property type="nucleotide sequence ID" value="NZ_PYGK01000001.1"/>
</dbReference>
<dbReference type="OrthoDB" id="9812921at2"/>
<evidence type="ECO:0000256" key="1">
    <source>
        <dbReference type="SAM" id="MobiDB-lite"/>
    </source>
</evidence>
<dbReference type="SUPFAM" id="SSF53474">
    <property type="entry name" value="alpha/beta-Hydrolases"/>
    <property type="match status" value="1"/>
</dbReference>